<evidence type="ECO:0000313" key="18">
    <source>
        <dbReference type="EMBL" id="AKO51354.1"/>
    </source>
</evidence>
<evidence type="ECO:0000256" key="6">
    <source>
        <dbReference type="ARBA" id="ARBA00022643"/>
    </source>
</evidence>
<comment type="subcellular location">
    <subcellularLocation>
        <location evidence="3">Cytoplasm</location>
    </subcellularLocation>
</comment>
<dbReference type="GO" id="GO:0000166">
    <property type="term" value="F:nucleotide binding"/>
    <property type="evidence" value="ECO:0007669"/>
    <property type="project" value="UniProtKB-KW"/>
</dbReference>
<evidence type="ECO:0000256" key="7">
    <source>
        <dbReference type="ARBA" id="ARBA00022741"/>
    </source>
</evidence>
<organism evidence="18 19">
    <name type="scientific">Marinobacter psychrophilus</name>
    <dbReference type="NCBI Taxonomy" id="330734"/>
    <lineage>
        <taxon>Bacteria</taxon>
        <taxon>Pseudomonadati</taxon>
        <taxon>Pseudomonadota</taxon>
        <taxon>Gammaproteobacteria</taxon>
        <taxon>Pseudomonadales</taxon>
        <taxon>Marinobacteraceae</taxon>
        <taxon>Marinobacter</taxon>
    </lineage>
</organism>
<keyword evidence="7" id="KW-0547">Nucleotide-binding</keyword>
<dbReference type="EC" id="1.5.3.24" evidence="11"/>
<dbReference type="Gene3D" id="3.50.50.60">
    <property type="entry name" value="FAD/NAD(P)-binding domain"/>
    <property type="match status" value="1"/>
</dbReference>
<keyword evidence="8" id="KW-0274">FAD</keyword>
<proteinExistence type="inferred from homology"/>
<evidence type="ECO:0000313" key="19">
    <source>
        <dbReference type="Proteomes" id="UP000036406"/>
    </source>
</evidence>
<dbReference type="InterPro" id="IPR006278">
    <property type="entry name" value="SoxB"/>
</dbReference>
<evidence type="ECO:0000256" key="9">
    <source>
        <dbReference type="ARBA" id="ARBA00023002"/>
    </source>
</evidence>
<dbReference type="EMBL" id="CP011494">
    <property type="protein sequence ID" value="AKO51354.1"/>
    <property type="molecule type" value="Genomic_DNA"/>
</dbReference>
<dbReference type="PROSITE" id="PS50206">
    <property type="entry name" value="RHODANESE_3"/>
    <property type="match status" value="1"/>
</dbReference>
<evidence type="ECO:0000256" key="8">
    <source>
        <dbReference type="ARBA" id="ARBA00022827"/>
    </source>
</evidence>
<keyword evidence="6" id="KW-0288">FMN</keyword>
<comment type="catalytic activity">
    <reaction evidence="15">
        <text>sarcosine + O2 + H2O = formaldehyde + glycine + H2O2</text>
        <dbReference type="Rhea" id="RHEA:13313"/>
        <dbReference type="ChEBI" id="CHEBI:15377"/>
        <dbReference type="ChEBI" id="CHEBI:15379"/>
        <dbReference type="ChEBI" id="CHEBI:16240"/>
        <dbReference type="ChEBI" id="CHEBI:16842"/>
        <dbReference type="ChEBI" id="CHEBI:57305"/>
        <dbReference type="ChEBI" id="CHEBI:57433"/>
    </reaction>
</comment>
<evidence type="ECO:0000256" key="2">
    <source>
        <dbReference type="ARBA" id="ARBA00001974"/>
    </source>
</evidence>
<dbReference type="GO" id="GO:0046653">
    <property type="term" value="P:tetrahydrofolate metabolic process"/>
    <property type="evidence" value="ECO:0007669"/>
    <property type="project" value="InterPro"/>
</dbReference>
<protein>
    <recommendedName>
        <fullName evidence="12">Sarcosine oxidase subunit beta</fullName>
        <ecNumber evidence="11">1.5.3.24</ecNumber>
    </recommendedName>
    <alternativeName>
        <fullName evidence="13">Sarcosine oxidase (5,10-methylenetetrahydrofolate-forming) subunit beta</fullName>
    </alternativeName>
    <alternativeName>
        <fullName evidence="14">Tetrameric sarcosine oxidase subunit beta</fullName>
    </alternativeName>
</protein>
<evidence type="ECO:0000256" key="13">
    <source>
        <dbReference type="ARBA" id="ARBA00044216"/>
    </source>
</evidence>
<dbReference type="GO" id="GO:0008115">
    <property type="term" value="F:sarcosine oxidase activity"/>
    <property type="evidence" value="ECO:0007669"/>
    <property type="project" value="InterPro"/>
</dbReference>
<keyword evidence="4" id="KW-0963">Cytoplasm</keyword>
<gene>
    <name evidence="18" type="ORF">ABA45_02035</name>
</gene>
<accession>A0A0H4HXC5</accession>
<dbReference type="KEGG" id="mpq:ABA45_02035"/>
<comment type="cofactor">
    <cofactor evidence="2">
        <name>FAD</name>
        <dbReference type="ChEBI" id="CHEBI:57692"/>
    </cofactor>
</comment>
<dbReference type="STRING" id="330734.ABA45_02035"/>
<feature type="domain" description="Rhodanese" evidence="17">
    <location>
        <begin position="35"/>
        <end position="79"/>
    </location>
</feature>
<comment type="similarity">
    <text evidence="10">Belongs to the SoxB family.</text>
</comment>
<evidence type="ECO:0000256" key="16">
    <source>
        <dbReference type="ARBA" id="ARBA00048917"/>
    </source>
</evidence>
<evidence type="ECO:0000256" key="15">
    <source>
        <dbReference type="ARBA" id="ARBA00047316"/>
    </source>
</evidence>
<evidence type="ECO:0000256" key="10">
    <source>
        <dbReference type="ARBA" id="ARBA00043973"/>
    </source>
</evidence>
<dbReference type="NCBIfam" id="TIGR01373">
    <property type="entry name" value="soxB"/>
    <property type="match status" value="1"/>
</dbReference>
<evidence type="ECO:0000256" key="1">
    <source>
        <dbReference type="ARBA" id="ARBA00001917"/>
    </source>
</evidence>
<dbReference type="GO" id="GO:0005737">
    <property type="term" value="C:cytoplasm"/>
    <property type="evidence" value="ECO:0007669"/>
    <property type="project" value="UniProtKB-SubCell"/>
</dbReference>
<keyword evidence="5" id="KW-0285">Flavoprotein</keyword>
<dbReference type="Pfam" id="PF01266">
    <property type="entry name" value="DAO"/>
    <property type="match status" value="1"/>
</dbReference>
<evidence type="ECO:0000256" key="14">
    <source>
        <dbReference type="ARBA" id="ARBA00044295"/>
    </source>
</evidence>
<evidence type="ECO:0000256" key="11">
    <source>
        <dbReference type="ARBA" id="ARBA00044044"/>
    </source>
</evidence>
<evidence type="ECO:0000256" key="5">
    <source>
        <dbReference type="ARBA" id="ARBA00022630"/>
    </source>
</evidence>
<reference evidence="18 19" key="1">
    <citation type="submission" date="2015-05" db="EMBL/GenBank/DDBJ databases">
        <title>Complete genome of Marinobacter psychrophilus strain 20041T isolated from sea-ice of the Canadian Basin.</title>
        <authorList>
            <person name="Song L."/>
            <person name="Ren L."/>
            <person name="Yu Y."/>
            <person name="Wang X."/>
        </authorList>
    </citation>
    <scope>NUCLEOTIDE SEQUENCE [LARGE SCALE GENOMIC DNA]</scope>
    <source>
        <strain evidence="18 19">20041</strain>
    </source>
</reference>
<dbReference type="Gene3D" id="3.30.9.10">
    <property type="entry name" value="D-Amino Acid Oxidase, subunit A, domain 2"/>
    <property type="match status" value="1"/>
</dbReference>
<evidence type="ECO:0000256" key="3">
    <source>
        <dbReference type="ARBA" id="ARBA00004496"/>
    </source>
</evidence>
<keyword evidence="9" id="KW-0560">Oxidoreductase</keyword>
<dbReference type="AlphaFoldDB" id="A0A0H4HXC5"/>
<evidence type="ECO:0000259" key="17">
    <source>
        <dbReference type="PROSITE" id="PS50206"/>
    </source>
</evidence>
<dbReference type="PATRIC" id="fig|330734.3.peg.451"/>
<dbReference type="InterPro" id="IPR006076">
    <property type="entry name" value="FAD-dep_OxRdtase"/>
</dbReference>
<dbReference type="RefSeq" id="WP_048384081.1">
    <property type="nucleotide sequence ID" value="NZ_CP011494.1"/>
</dbReference>
<dbReference type="SUPFAM" id="SSF51905">
    <property type="entry name" value="FAD/NAD(P)-binding domain"/>
    <property type="match status" value="1"/>
</dbReference>
<evidence type="ECO:0000256" key="12">
    <source>
        <dbReference type="ARBA" id="ARBA00044150"/>
    </source>
</evidence>
<dbReference type="InterPro" id="IPR036188">
    <property type="entry name" value="FAD/NAD-bd_sf"/>
</dbReference>
<dbReference type="PANTHER" id="PTHR13847:SF287">
    <property type="entry name" value="FAD-DEPENDENT OXIDOREDUCTASE DOMAIN-CONTAINING PROTEIN 1"/>
    <property type="match status" value="1"/>
</dbReference>
<keyword evidence="19" id="KW-1185">Reference proteome</keyword>
<comment type="catalytic activity">
    <reaction evidence="16">
        <text>sarcosine + (6S)-5,6,7,8-tetrahydrofolate + O2 = (6R)-5,10-methylene-5,6,7,8-tetrahydrofolate + glycine + H2O2</text>
        <dbReference type="Rhea" id="RHEA:70455"/>
        <dbReference type="ChEBI" id="CHEBI:15379"/>
        <dbReference type="ChEBI" id="CHEBI:15636"/>
        <dbReference type="ChEBI" id="CHEBI:16240"/>
        <dbReference type="ChEBI" id="CHEBI:57305"/>
        <dbReference type="ChEBI" id="CHEBI:57433"/>
        <dbReference type="ChEBI" id="CHEBI:57453"/>
        <dbReference type="EC" id="1.5.3.24"/>
    </reaction>
</comment>
<dbReference type="PANTHER" id="PTHR13847">
    <property type="entry name" value="SARCOSINE DEHYDROGENASE-RELATED"/>
    <property type="match status" value="1"/>
</dbReference>
<dbReference type="InterPro" id="IPR001763">
    <property type="entry name" value="Rhodanese-like_dom"/>
</dbReference>
<comment type="cofactor">
    <cofactor evidence="1">
        <name>FMN</name>
        <dbReference type="ChEBI" id="CHEBI:58210"/>
    </cofactor>
</comment>
<sequence>MERYSVFGLIKHALSYHENWQKTWRSPTPKKEYDVIIIGGGGHGLATAYYLAKNYGITNVAVIEKGWLGGGNTARNTTIVRSNYLWDESAALYEHSMKLWEGLSQDLNYNVMFSQRGVLNLGHTLQDMRDIQRRVNANRLNGIDGEVLDARQVAERVPIMDCSSNTRYPVLGASWQPRAGVARHDAVAWGYARGADRLGVDLIQQTEVTGLNIRNGKILGVHTSRGDINARTVGCVVAGNSGVVAGMAGIKLPIESHPLQAFVSEPLKPILDTVVMSNHVHGYISQTDKGDLVVGAGIDGYNGYGQRGSYPTIEHTMQAIIELFPIFSRVRMNRQWGGIVDTTPDACPILSATPVEGLFFNCGWGTGGFKATPGSGDVFAWTLANGRPHALAAPFSIDRFYTGSLIDEHGAAGVAH</sequence>
<dbReference type="Proteomes" id="UP000036406">
    <property type="component" value="Chromosome"/>
</dbReference>
<evidence type="ECO:0000256" key="4">
    <source>
        <dbReference type="ARBA" id="ARBA00022490"/>
    </source>
</evidence>
<name>A0A0H4HXC5_9GAMM</name>